<dbReference type="Pfam" id="PF07992">
    <property type="entry name" value="Pyr_redox_2"/>
    <property type="match status" value="1"/>
</dbReference>
<keyword evidence="7" id="KW-0560">Oxidoreductase</keyword>
<dbReference type="Pfam" id="PF00724">
    <property type="entry name" value="Oxidored_FMN"/>
    <property type="match status" value="1"/>
</dbReference>
<feature type="domain" description="NADH:flavin oxidoreductase/NADH oxidase N-terminal" evidence="10">
    <location>
        <begin position="6"/>
        <end position="320"/>
    </location>
</feature>
<reference evidence="12" key="1">
    <citation type="submission" date="2021-03" db="EMBL/GenBank/DDBJ databases">
        <title>Antimicrobial resistance genes in bacteria isolated from Japanese honey, and their potential for conferring macrolide and lincosamide resistance in the American foulbrood pathogen Paenibacillus larvae.</title>
        <authorList>
            <person name="Okamoto M."/>
            <person name="Kumagai M."/>
            <person name="Kanamori H."/>
            <person name="Takamatsu D."/>
        </authorList>
    </citation>
    <scope>NUCLEOTIDE SEQUENCE</scope>
    <source>
        <strain evidence="12">J27TS8</strain>
    </source>
</reference>
<dbReference type="PRINTS" id="PR00469">
    <property type="entry name" value="PNDRDTASEII"/>
</dbReference>
<dbReference type="PRINTS" id="PR00368">
    <property type="entry name" value="FADPNR"/>
</dbReference>
<dbReference type="GO" id="GO:0016491">
    <property type="term" value="F:oxidoreductase activity"/>
    <property type="evidence" value="ECO:0007669"/>
    <property type="project" value="UniProtKB-KW"/>
</dbReference>
<accession>A0A919WIA4</accession>
<comment type="cofactor">
    <cofactor evidence="1">
        <name>FMN</name>
        <dbReference type="ChEBI" id="CHEBI:58210"/>
    </cofactor>
</comment>
<evidence type="ECO:0000256" key="8">
    <source>
        <dbReference type="ARBA" id="ARBA00023004"/>
    </source>
</evidence>
<dbReference type="GO" id="GO:0051536">
    <property type="term" value="F:iron-sulfur cluster binding"/>
    <property type="evidence" value="ECO:0007669"/>
    <property type="project" value="UniProtKB-KW"/>
</dbReference>
<evidence type="ECO:0000313" key="12">
    <source>
        <dbReference type="EMBL" id="GIN62232.1"/>
    </source>
</evidence>
<keyword evidence="5" id="KW-0288">FMN</keyword>
<evidence type="ECO:0000256" key="5">
    <source>
        <dbReference type="ARBA" id="ARBA00022643"/>
    </source>
</evidence>
<evidence type="ECO:0000256" key="2">
    <source>
        <dbReference type="ARBA" id="ARBA00001966"/>
    </source>
</evidence>
<dbReference type="AlphaFoldDB" id="A0A919WIA4"/>
<dbReference type="InterPro" id="IPR023753">
    <property type="entry name" value="FAD/NAD-binding_dom"/>
</dbReference>
<dbReference type="InterPro" id="IPR001155">
    <property type="entry name" value="OxRdtase_FMN_N"/>
</dbReference>
<evidence type="ECO:0000256" key="1">
    <source>
        <dbReference type="ARBA" id="ARBA00001917"/>
    </source>
</evidence>
<dbReference type="PANTHER" id="PTHR42917:SF2">
    <property type="entry name" value="2,4-DIENOYL-COA REDUCTASE [(2E)-ENOYL-COA-PRODUCING]"/>
    <property type="match status" value="1"/>
</dbReference>
<dbReference type="EMBL" id="BORC01000003">
    <property type="protein sequence ID" value="GIN62232.1"/>
    <property type="molecule type" value="Genomic_DNA"/>
</dbReference>
<dbReference type="SUPFAM" id="SSF51395">
    <property type="entry name" value="FMN-linked oxidoreductases"/>
    <property type="match status" value="1"/>
</dbReference>
<dbReference type="SUPFAM" id="SSF51905">
    <property type="entry name" value="FAD/NAD(P)-binding domain"/>
    <property type="match status" value="1"/>
</dbReference>
<dbReference type="GO" id="GO:0010181">
    <property type="term" value="F:FMN binding"/>
    <property type="evidence" value="ECO:0007669"/>
    <property type="project" value="InterPro"/>
</dbReference>
<dbReference type="InterPro" id="IPR013785">
    <property type="entry name" value="Aldolase_TIM"/>
</dbReference>
<dbReference type="GO" id="GO:0046872">
    <property type="term" value="F:metal ion binding"/>
    <property type="evidence" value="ECO:0007669"/>
    <property type="project" value="UniProtKB-KW"/>
</dbReference>
<name>A0A919WIA4_9BACI</name>
<evidence type="ECO:0000256" key="6">
    <source>
        <dbReference type="ARBA" id="ARBA00022723"/>
    </source>
</evidence>
<protein>
    <submittedName>
        <fullName evidence="12">NADH oxidase</fullName>
    </submittedName>
</protein>
<dbReference type="CDD" id="cd02803">
    <property type="entry name" value="OYE_like_FMN_family"/>
    <property type="match status" value="1"/>
</dbReference>
<comment type="caution">
    <text evidence="12">The sequence shown here is derived from an EMBL/GenBank/DDBJ whole genome shotgun (WGS) entry which is preliminary data.</text>
</comment>
<evidence type="ECO:0000259" key="10">
    <source>
        <dbReference type="Pfam" id="PF00724"/>
    </source>
</evidence>
<dbReference type="Gene3D" id="3.20.20.70">
    <property type="entry name" value="Aldolase class I"/>
    <property type="match status" value="1"/>
</dbReference>
<evidence type="ECO:0000259" key="11">
    <source>
        <dbReference type="Pfam" id="PF07992"/>
    </source>
</evidence>
<organism evidence="12 13">
    <name type="scientific">Robertmurraya siralis</name>
    <dbReference type="NCBI Taxonomy" id="77777"/>
    <lineage>
        <taxon>Bacteria</taxon>
        <taxon>Bacillati</taxon>
        <taxon>Bacillota</taxon>
        <taxon>Bacilli</taxon>
        <taxon>Bacillales</taxon>
        <taxon>Bacillaceae</taxon>
        <taxon>Robertmurraya</taxon>
    </lineage>
</organism>
<dbReference type="Gene3D" id="3.50.50.60">
    <property type="entry name" value="FAD/NAD(P)-binding domain"/>
    <property type="match status" value="1"/>
</dbReference>
<comment type="similarity">
    <text evidence="3">In the N-terminal section; belongs to the NADH:flavin oxidoreductase/NADH oxidase family.</text>
</comment>
<feature type="domain" description="FAD/NAD(P)-binding" evidence="11">
    <location>
        <begin position="367"/>
        <end position="592"/>
    </location>
</feature>
<evidence type="ECO:0000256" key="7">
    <source>
        <dbReference type="ARBA" id="ARBA00023002"/>
    </source>
</evidence>
<evidence type="ECO:0000256" key="9">
    <source>
        <dbReference type="ARBA" id="ARBA00023014"/>
    </source>
</evidence>
<keyword evidence="13" id="KW-1185">Reference proteome</keyword>
<dbReference type="Gene3D" id="3.40.50.720">
    <property type="entry name" value="NAD(P)-binding Rossmann-like Domain"/>
    <property type="match status" value="1"/>
</dbReference>
<dbReference type="InterPro" id="IPR036188">
    <property type="entry name" value="FAD/NAD-bd_sf"/>
</dbReference>
<sequence>MKFPNLFKPLKVKNIIFHNRIIATPAGPYHDKALGGAGTIITGSINASRKRASYSSPDEPYGFDKYQREATRERVIIAHQAGAKASLEIIHSGQYARVDDYAIGPISFTREDGTEVRAMDEQMMDEVANDWAETAKNAKEFGFDLVMLHFGHGWLPAEFLSPLFNKRTDQYGGSFENRAKFPKMIIDRVREAVGPDFVIDMRISAYECVDGSIEFDEVLQFIKLVEDKLDMVHISAGLDINHEGNVHMAPTIFKEHMPNVEWAAEVKRNVNIPVTVVGAIMTPEEAESIIAEGKADFVALGRPLIADPFWPQKAKEGREEDIVPCLRCQYCYHISTERKNVGCSVNPRYARSHLVPLHLQKAKKQKRVVIIGGGPAGMKAALVADERGHEVILLEKRAELGGALSYAKFEEIKIDLYRYLIYLTTQINKSNVKVNLSTEVTPELIKEIGPDAIIIAVGAEPFSPPIKGVDQPHVLQALDVYEQLEEISQDVVLIGGGSTGCELGLELAHKGRNVAILQSGSEYAPNGNMLYRIGLRQTMEKVETLKLYLNSFCKEITKDGVIFVQEGKEKFIPATTVILSTGFKPKQSVVEQFYGIVPDTFVIGDAKQVRNVMDATREGYFVSANL</sequence>
<dbReference type="PANTHER" id="PTHR42917">
    <property type="entry name" value="2,4-DIENOYL-COA REDUCTASE"/>
    <property type="match status" value="1"/>
</dbReference>
<keyword evidence="8" id="KW-0408">Iron</keyword>
<keyword evidence="4" id="KW-0285">Flavoprotein</keyword>
<comment type="cofactor">
    <cofactor evidence="2">
        <name>[4Fe-4S] cluster</name>
        <dbReference type="ChEBI" id="CHEBI:49883"/>
    </cofactor>
</comment>
<dbReference type="InterPro" id="IPR051793">
    <property type="entry name" value="NADH:flavin_oxidoreductase"/>
</dbReference>
<proteinExistence type="inferred from homology"/>
<keyword evidence="6" id="KW-0479">Metal-binding</keyword>
<dbReference type="Proteomes" id="UP000682111">
    <property type="component" value="Unassembled WGS sequence"/>
</dbReference>
<evidence type="ECO:0000256" key="3">
    <source>
        <dbReference type="ARBA" id="ARBA00011048"/>
    </source>
</evidence>
<gene>
    <name evidence="12" type="ORF">J27TS8_22250</name>
</gene>
<dbReference type="RefSeq" id="WP_212933656.1">
    <property type="nucleotide sequence ID" value="NZ_BORC01000003.1"/>
</dbReference>
<evidence type="ECO:0000313" key="13">
    <source>
        <dbReference type="Proteomes" id="UP000682111"/>
    </source>
</evidence>
<evidence type="ECO:0000256" key="4">
    <source>
        <dbReference type="ARBA" id="ARBA00022630"/>
    </source>
</evidence>
<keyword evidence="9" id="KW-0411">Iron-sulfur</keyword>